<dbReference type="GO" id="GO:0016705">
    <property type="term" value="F:oxidoreductase activity, acting on paired donors, with incorporation or reduction of molecular oxygen"/>
    <property type="evidence" value="ECO:0007669"/>
    <property type="project" value="UniProtKB-ARBA"/>
</dbReference>
<dbReference type="Proteomes" id="UP000325577">
    <property type="component" value="Linkage Group LG11"/>
</dbReference>
<evidence type="ECO:0000256" key="1">
    <source>
        <dbReference type="ARBA" id="ARBA00008056"/>
    </source>
</evidence>
<protein>
    <recommendedName>
        <fullName evidence="8">Fe2OG dioxygenase domain-containing protein</fullName>
    </recommendedName>
</protein>
<accession>A0A5J5BJW3</accession>
<evidence type="ECO:0000256" key="5">
    <source>
        <dbReference type="ARBA" id="ARBA00023004"/>
    </source>
</evidence>
<reference evidence="9 10" key="1">
    <citation type="submission" date="2019-09" db="EMBL/GenBank/DDBJ databases">
        <title>A chromosome-level genome assembly of the Chinese tupelo Nyssa sinensis.</title>
        <authorList>
            <person name="Yang X."/>
            <person name="Kang M."/>
            <person name="Yang Y."/>
            <person name="Xiong H."/>
            <person name="Wang M."/>
            <person name="Zhang Z."/>
            <person name="Wang Z."/>
            <person name="Wu H."/>
            <person name="Ma T."/>
            <person name="Liu J."/>
            <person name="Xi Z."/>
        </authorList>
    </citation>
    <scope>NUCLEOTIDE SEQUENCE [LARGE SCALE GENOMIC DNA]</scope>
    <source>
        <strain evidence="9">J267</strain>
        <tissue evidence="9">Leaf</tissue>
    </source>
</reference>
<dbReference type="FunFam" id="2.60.120.330:FF:000005">
    <property type="entry name" value="1-aminocyclopropane-1-carboxylate oxidase homolog 1"/>
    <property type="match status" value="1"/>
</dbReference>
<organism evidence="9 10">
    <name type="scientific">Nyssa sinensis</name>
    <dbReference type="NCBI Taxonomy" id="561372"/>
    <lineage>
        <taxon>Eukaryota</taxon>
        <taxon>Viridiplantae</taxon>
        <taxon>Streptophyta</taxon>
        <taxon>Embryophyta</taxon>
        <taxon>Tracheophyta</taxon>
        <taxon>Spermatophyta</taxon>
        <taxon>Magnoliopsida</taxon>
        <taxon>eudicotyledons</taxon>
        <taxon>Gunneridae</taxon>
        <taxon>Pentapetalae</taxon>
        <taxon>asterids</taxon>
        <taxon>Cornales</taxon>
        <taxon>Nyssaceae</taxon>
        <taxon>Nyssa</taxon>
    </lineage>
</organism>
<dbReference type="GO" id="GO:0051213">
    <property type="term" value="F:dioxygenase activity"/>
    <property type="evidence" value="ECO:0007669"/>
    <property type="project" value="UniProtKB-ARBA"/>
</dbReference>
<feature type="region of interest" description="Disordered" evidence="7">
    <location>
        <begin position="46"/>
        <end position="68"/>
    </location>
</feature>
<evidence type="ECO:0000313" key="10">
    <source>
        <dbReference type="Proteomes" id="UP000325577"/>
    </source>
</evidence>
<evidence type="ECO:0000259" key="8">
    <source>
        <dbReference type="PROSITE" id="PS51471"/>
    </source>
</evidence>
<evidence type="ECO:0000256" key="2">
    <source>
        <dbReference type="ARBA" id="ARBA00022723"/>
    </source>
</evidence>
<dbReference type="PROSITE" id="PS51471">
    <property type="entry name" value="FE2OG_OXY"/>
    <property type="match status" value="1"/>
</dbReference>
<evidence type="ECO:0000256" key="4">
    <source>
        <dbReference type="ARBA" id="ARBA00023002"/>
    </source>
</evidence>
<keyword evidence="10" id="KW-1185">Reference proteome</keyword>
<dbReference type="Pfam" id="PF03171">
    <property type="entry name" value="2OG-FeII_Oxy"/>
    <property type="match status" value="1"/>
</dbReference>
<dbReference type="InterPro" id="IPR026992">
    <property type="entry name" value="DIOX_N"/>
</dbReference>
<dbReference type="InterPro" id="IPR027443">
    <property type="entry name" value="IPNS-like_sf"/>
</dbReference>
<dbReference type="Gene3D" id="2.60.120.330">
    <property type="entry name" value="B-lactam Antibiotic, Isopenicillin N Synthase, Chain"/>
    <property type="match status" value="1"/>
</dbReference>
<sequence length="371" mass="41545">MEVVSANGHHYDWAKEVKEFDQKKAGVKGLVDAGVTKIPRFFVHPPESVKSHSSPAASNTADPPAAEFPTIDFQGVESGGARRKEIVDGIREAASSWGFFRLVNHGVPFEVMDAMLEAVRRFHEQPIEAKMPLYSSDSRQRVRFNSNVALREFDAACWRDLLTCVFHDDTLDPEAIPSVCRKEVLEYVKHMIKLRETTAEILSEALGLSSDYLSGIECMKSQALACLYYPICPEPDLTLGTAKHSDTTFLTLLLQDSIGGLQVLHQDHWFDVPPVRGAIIANIGDLMQIISNDKFRSVEHRVLAQPIGPRISVACFFTPSGKASAKPFGPIKELLSEENPPVYREFQCREYYEYYKLKGTNVTSALPHYKL</sequence>
<dbReference type="OrthoDB" id="288590at2759"/>
<dbReference type="AlphaFoldDB" id="A0A5J5BJW3"/>
<dbReference type="InterPro" id="IPR044861">
    <property type="entry name" value="IPNS-like_FE2OG_OXY"/>
</dbReference>
<evidence type="ECO:0000313" key="9">
    <source>
        <dbReference type="EMBL" id="KAA8543353.1"/>
    </source>
</evidence>
<dbReference type="PANTHER" id="PTHR10209:SF714">
    <property type="entry name" value="1-AMINOCYCLOPROPANE-1-CARBOXYLATE OXIDASE HOMOLOG 11-RELATED"/>
    <property type="match status" value="1"/>
</dbReference>
<gene>
    <name evidence="9" type="ORF">F0562_021152</name>
</gene>
<dbReference type="PANTHER" id="PTHR10209">
    <property type="entry name" value="OXIDOREDUCTASE, 2OG-FE II OXYGENASE FAMILY PROTEIN"/>
    <property type="match status" value="1"/>
</dbReference>
<keyword evidence="3" id="KW-0847">Vitamin C</keyword>
<feature type="domain" description="Fe2OG dioxygenase" evidence="8">
    <location>
        <begin position="219"/>
        <end position="319"/>
    </location>
</feature>
<dbReference type="GO" id="GO:0046872">
    <property type="term" value="F:metal ion binding"/>
    <property type="evidence" value="ECO:0007669"/>
    <property type="project" value="UniProtKB-KW"/>
</dbReference>
<feature type="compositionally biased region" description="Polar residues" evidence="7">
    <location>
        <begin position="51"/>
        <end position="61"/>
    </location>
</feature>
<proteinExistence type="inferred from homology"/>
<evidence type="ECO:0000256" key="7">
    <source>
        <dbReference type="SAM" id="MobiDB-lite"/>
    </source>
</evidence>
<dbReference type="EMBL" id="CM018034">
    <property type="protein sequence ID" value="KAA8543353.1"/>
    <property type="molecule type" value="Genomic_DNA"/>
</dbReference>
<keyword evidence="5 6" id="KW-0408">Iron</keyword>
<comment type="similarity">
    <text evidence="1 6">Belongs to the iron/ascorbate-dependent oxidoreductase family.</text>
</comment>
<evidence type="ECO:0000256" key="3">
    <source>
        <dbReference type="ARBA" id="ARBA00022896"/>
    </source>
</evidence>
<name>A0A5J5BJW3_9ASTE</name>
<evidence type="ECO:0000256" key="6">
    <source>
        <dbReference type="RuleBase" id="RU003682"/>
    </source>
</evidence>
<keyword evidence="2 6" id="KW-0479">Metal-binding</keyword>
<dbReference type="Pfam" id="PF14226">
    <property type="entry name" value="DIOX_N"/>
    <property type="match status" value="1"/>
</dbReference>
<dbReference type="GO" id="GO:0031418">
    <property type="term" value="F:L-ascorbic acid binding"/>
    <property type="evidence" value="ECO:0007669"/>
    <property type="project" value="UniProtKB-KW"/>
</dbReference>
<keyword evidence="4 6" id="KW-0560">Oxidoreductase</keyword>
<dbReference type="InterPro" id="IPR005123">
    <property type="entry name" value="Oxoglu/Fe-dep_dioxygenase_dom"/>
</dbReference>
<dbReference type="SUPFAM" id="SSF51197">
    <property type="entry name" value="Clavaminate synthase-like"/>
    <property type="match status" value="1"/>
</dbReference>